<name>A0AAN9Y8K8_9HEMI</name>
<reference evidence="1 2" key="1">
    <citation type="submission" date="2024-03" db="EMBL/GenBank/DDBJ databases">
        <title>Adaptation during the transition from Ophiocordyceps entomopathogen to insect associate is accompanied by gene loss and intensified selection.</title>
        <authorList>
            <person name="Ward C.M."/>
            <person name="Onetto C.A."/>
            <person name="Borneman A.R."/>
        </authorList>
    </citation>
    <scope>NUCLEOTIDE SEQUENCE [LARGE SCALE GENOMIC DNA]</scope>
    <source>
        <strain evidence="1">AWRI1</strain>
        <tissue evidence="1">Single Adult Female</tissue>
    </source>
</reference>
<dbReference type="Proteomes" id="UP001367676">
    <property type="component" value="Unassembled WGS sequence"/>
</dbReference>
<evidence type="ECO:0000313" key="2">
    <source>
        <dbReference type="Proteomes" id="UP001367676"/>
    </source>
</evidence>
<evidence type="ECO:0000313" key="1">
    <source>
        <dbReference type="EMBL" id="KAK7601490.1"/>
    </source>
</evidence>
<accession>A0AAN9Y8K8</accession>
<dbReference type="PANTHER" id="PTHR22619">
    <property type="entry name" value="ZINC FINGER SWIM DOMAIN CONTAINING PROTEIN 4, 5, 6"/>
    <property type="match status" value="1"/>
</dbReference>
<protein>
    <submittedName>
        <fullName evidence="1">Uncharacterized protein</fullName>
    </submittedName>
</protein>
<dbReference type="AlphaFoldDB" id="A0AAN9Y8K8"/>
<dbReference type="GO" id="GO:0031462">
    <property type="term" value="C:Cul2-RING ubiquitin ligase complex"/>
    <property type="evidence" value="ECO:0007669"/>
    <property type="project" value="TreeGrafter"/>
</dbReference>
<gene>
    <name evidence="1" type="ORF">V9T40_008931</name>
</gene>
<comment type="caution">
    <text evidence="1">The sequence shown here is derived from an EMBL/GenBank/DDBJ whole genome shotgun (WGS) entry which is preliminary data.</text>
</comment>
<sequence length="142" mass="15730">MTTVKRYCCSRFGYGGSSMEFGGGVGGFLFGNASASTSAASSFRCGNARSPDSLLDIAAKVVAENIPFQRIEERYDRIPEPVQRRIIYWSFPRNERDICMYSSLLRVSTSTSSNSEHQNLSFYRGLKLLESGCVDNVLQVGE</sequence>
<dbReference type="EMBL" id="JBBCAQ010000010">
    <property type="protein sequence ID" value="KAK7601490.1"/>
    <property type="molecule type" value="Genomic_DNA"/>
</dbReference>
<keyword evidence="2" id="KW-1185">Reference proteome</keyword>
<dbReference type="PANTHER" id="PTHR22619:SF0">
    <property type="entry name" value="ZINC FINGER SWIM DOMAIN-CONTAINING PROTEIN 6-LIKE PROTEIN"/>
    <property type="match status" value="1"/>
</dbReference>
<proteinExistence type="predicted"/>
<organism evidence="1 2">
    <name type="scientific">Parthenolecanium corni</name>
    <dbReference type="NCBI Taxonomy" id="536013"/>
    <lineage>
        <taxon>Eukaryota</taxon>
        <taxon>Metazoa</taxon>
        <taxon>Ecdysozoa</taxon>
        <taxon>Arthropoda</taxon>
        <taxon>Hexapoda</taxon>
        <taxon>Insecta</taxon>
        <taxon>Pterygota</taxon>
        <taxon>Neoptera</taxon>
        <taxon>Paraneoptera</taxon>
        <taxon>Hemiptera</taxon>
        <taxon>Sternorrhyncha</taxon>
        <taxon>Coccoidea</taxon>
        <taxon>Coccidae</taxon>
        <taxon>Parthenolecanium</taxon>
    </lineage>
</organism>